<gene>
    <name evidence="3" type="ORF">XM38_048200</name>
</gene>
<accession>A0A1Z3HU90</accession>
<evidence type="ECO:0000256" key="1">
    <source>
        <dbReference type="SAM" id="MobiDB-lite"/>
    </source>
</evidence>
<organism evidence="3 4">
    <name type="scientific">Halomicronema hongdechloris C2206</name>
    <dbReference type="NCBI Taxonomy" id="1641165"/>
    <lineage>
        <taxon>Bacteria</taxon>
        <taxon>Bacillati</taxon>
        <taxon>Cyanobacteriota</taxon>
        <taxon>Cyanophyceae</taxon>
        <taxon>Nodosilineales</taxon>
        <taxon>Nodosilineaceae</taxon>
        <taxon>Halomicronema</taxon>
    </lineage>
</organism>
<dbReference type="Gene3D" id="2.30.30.240">
    <property type="entry name" value="PRC-barrel domain"/>
    <property type="match status" value="2"/>
</dbReference>
<feature type="domain" description="PRC-barrel" evidence="2">
    <location>
        <begin position="91"/>
        <end position="166"/>
    </location>
</feature>
<dbReference type="OrthoDB" id="570311at2"/>
<evidence type="ECO:0000313" key="4">
    <source>
        <dbReference type="Proteomes" id="UP000191901"/>
    </source>
</evidence>
<dbReference type="InterPro" id="IPR027275">
    <property type="entry name" value="PRC-brl_dom"/>
</dbReference>
<dbReference type="PANTHER" id="PTHR36740">
    <property type="entry name" value="PRC DOMAIN-CONTAINING PROTEIN"/>
    <property type="match status" value="1"/>
</dbReference>
<dbReference type="STRING" id="1641165.XM38_01825"/>
<dbReference type="Pfam" id="PF05239">
    <property type="entry name" value="PRC"/>
    <property type="match status" value="2"/>
</dbReference>
<proteinExistence type="predicted"/>
<sequence>MTFDKFRQRADILGTQVITRSTGRRLGVVSQLWVDVDQGEVVALGLRESILPGVMSGTQHTMLLSSIRQIGDVILVDDDTAIEDDISLAPYSTLINCEVITEDGEMLGRVRGFKFDVTTGKVESIVIASFGLPQIPDQVISTYELPIEEVVSSGPDRLIVFEGAEEKLMQLSVGILERLGIGGAPWERQDDSEYIMPISTSNQLPSGVQPPADMLRERAPAAGERWSEDDWGEPEPMAAPEPMPRQQAQLYREAEPEADNWGEVQATQTDYDADYREVTEDIWTEDEPEPYQAPPVNIPQKKKVTEYEEELDY</sequence>
<dbReference type="RefSeq" id="WP_080805411.1">
    <property type="nucleotide sequence ID" value="NZ_CP021983.2"/>
</dbReference>
<dbReference type="AlphaFoldDB" id="A0A1Z3HU90"/>
<dbReference type="InterPro" id="IPR011033">
    <property type="entry name" value="PRC_barrel-like_sf"/>
</dbReference>
<feature type="compositionally biased region" description="Acidic residues" evidence="1">
    <location>
        <begin position="280"/>
        <end position="289"/>
    </location>
</feature>
<dbReference type="PANTHER" id="PTHR36740:SF1">
    <property type="entry name" value="PRC-BARREL DOMAIN-CONTAINING PROTEIN"/>
    <property type="match status" value="1"/>
</dbReference>
<feature type="region of interest" description="Disordered" evidence="1">
    <location>
        <begin position="245"/>
        <end position="313"/>
    </location>
</feature>
<evidence type="ECO:0000259" key="2">
    <source>
        <dbReference type="Pfam" id="PF05239"/>
    </source>
</evidence>
<feature type="domain" description="PRC-barrel" evidence="2">
    <location>
        <begin position="9"/>
        <end position="79"/>
    </location>
</feature>
<dbReference type="SUPFAM" id="SSF50346">
    <property type="entry name" value="PRC-barrel domain"/>
    <property type="match status" value="2"/>
</dbReference>
<keyword evidence="4" id="KW-1185">Reference proteome</keyword>
<dbReference type="EMBL" id="CP021983">
    <property type="protein sequence ID" value="ASC73846.1"/>
    <property type="molecule type" value="Genomic_DNA"/>
</dbReference>
<reference evidence="3 4" key="1">
    <citation type="journal article" date="2016" name="Biochim. Biophys. Acta">
        <title>Characterization of red-shifted phycobilisomes isolated from the chlorophyll f-containing cyanobacterium Halomicronema hongdechloris.</title>
        <authorList>
            <person name="Li Y."/>
            <person name="Lin Y."/>
            <person name="Garvey C.J."/>
            <person name="Birch D."/>
            <person name="Corkery R.W."/>
            <person name="Loughlin P.C."/>
            <person name="Scheer H."/>
            <person name="Willows R.D."/>
            <person name="Chen M."/>
        </authorList>
    </citation>
    <scope>NUCLEOTIDE SEQUENCE [LARGE SCALE GENOMIC DNA]</scope>
    <source>
        <strain evidence="3 4">C2206</strain>
    </source>
</reference>
<evidence type="ECO:0000313" key="3">
    <source>
        <dbReference type="EMBL" id="ASC73846.1"/>
    </source>
</evidence>
<protein>
    <recommendedName>
        <fullName evidence="2">PRC-barrel domain-containing protein</fullName>
    </recommendedName>
</protein>
<name>A0A1Z3HU90_9CYAN</name>
<dbReference type="Proteomes" id="UP000191901">
    <property type="component" value="Chromosome"/>
</dbReference>
<dbReference type="KEGG" id="hhg:XM38_048200"/>